<accession>A0A9W8JG01</accession>
<sequence length="135" mass="13997">MRDTTPTGSGSGMSQHAAQSLAITLFVVAAVVGILFYSNNYRSWYGRRGAAQTPAEPPDIALPPFLRNRPVAGANPVVLSPRTVAIVTANPGLYSMPSAAHTVPHYTGNVQHAAGVTSSLAPPPPAYSSAGTQRT</sequence>
<feature type="transmembrane region" description="Helical" evidence="1">
    <location>
        <begin position="20"/>
        <end position="38"/>
    </location>
</feature>
<keyword evidence="3" id="KW-1185">Reference proteome</keyword>
<organism evidence="2 3">
    <name type="scientific">Candolleomyces eurysporus</name>
    <dbReference type="NCBI Taxonomy" id="2828524"/>
    <lineage>
        <taxon>Eukaryota</taxon>
        <taxon>Fungi</taxon>
        <taxon>Dikarya</taxon>
        <taxon>Basidiomycota</taxon>
        <taxon>Agaricomycotina</taxon>
        <taxon>Agaricomycetes</taxon>
        <taxon>Agaricomycetidae</taxon>
        <taxon>Agaricales</taxon>
        <taxon>Agaricineae</taxon>
        <taxon>Psathyrellaceae</taxon>
        <taxon>Candolleomyces</taxon>
    </lineage>
</organism>
<protein>
    <recommendedName>
        <fullName evidence="4">Transmembrane protein</fullName>
    </recommendedName>
</protein>
<gene>
    <name evidence="2" type="ORF">H1R20_g3287</name>
</gene>
<reference evidence="2" key="1">
    <citation type="submission" date="2022-06" db="EMBL/GenBank/DDBJ databases">
        <title>Genome Sequence of Candolleomyces eurysporus.</title>
        <authorList>
            <person name="Buettner E."/>
        </authorList>
    </citation>
    <scope>NUCLEOTIDE SEQUENCE</scope>
    <source>
        <strain evidence="2">VTCC 930004</strain>
    </source>
</reference>
<feature type="non-terminal residue" evidence="2">
    <location>
        <position position="1"/>
    </location>
</feature>
<dbReference type="Proteomes" id="UP001140091">
    <property type="component" value="Unassembled WGS sequence"/>
</dbReference>
<dbReference type="OrthoDB" id="2926789at2759"/>
<name>A0A9W8JG01_9AGAR</name>
<keyword evidence="1" id="KW-1133">Transmembrane helix</keyword>
<keyword evidence="1" id="KW-0812">Transmembrane</keyword>
<evidence type="ECO:0000313" key="2">
    <source>
        <dbReference type="EMBL" id="KAJ2933837.1"/>
    </source>
</evidence>
<keyword evidence="1" id="KW-0472">Membrane</keyword>
<dbReference type="AlphaFoldDB" id="A0A9W8JG01"/>
<comment type="caution">
    <text evidence="2">The sequence shown here is derived from an EMBL/GenBank/DDBJ whole genome shotgun (WGS) entry which is preliminary data.</text>
</comment>
<evidence type="ECO:0000313" key="3">
    <source>
        <dbReference type="Proteomes" id="UP001140091"/>
    </source>
</evidence>
<dbReference type="EMBL" id="JANBPK010000733">
    <property type="protein sequence ID" value="KAJ2933837.1"/>
    <property type="molecule type" value="Genomic_DNA"/>
</dbReference>
<proteinExistence type="predicted"/>
<evidence type="ECO:0008006" key="4">
    <source>
        <dbReference type="Google" id="ProtNLM"/>
    </source>
</evidence>
<evidence type="ECO:0000256" key="1">
    <source>
        <dbReference type="SAM" id="Phobius"/>
    </source>
</evidence>